<keyword evidence="3" id="KW-1185">Reference proteome</keyword>
<dbReference type="EMBL" id="JASCZI010211522">
    <property type="protein sequence ID" value="MED6193709.1"/>
    <property type="molecule type" value="Genomic_DNA"/>
</dbReference>
<proteinExistence type="predicted"/>
<name>A0ABU6X841_9FABA</name>
<feature type="compositionally biased region" description="Low complexity" evidence="1">
    <location>
        <begin position="14"/>
        <end position="29"/>
    </location>
</feature>
<organism evidence="2 3">
    <name type="scientific">Stylosanthes scabra</name>
    <dbReference type="NCBI Taxonomy" id="79078"/>
    <lineage>
        <taxon>Eukaryota</taxon>
        <taxon>Viridiplantae</taxon>
        <taxon>Streptophyta</taxon>
        <taxon>Embryophyta</taxon>
        <taxon>Tracheophyta</taxon>
        <taxon>Spermatophyta</taxon>
        <taxon>Magnoliopsida</taxon>
        <taxon>eudicotyledons</taxon>
        <taxon>Gunneridae</taxon>
        <taxon>Pentapetalae</taxon>
        <taxon>rosids</taxon>
        <taxon>fabids</taxon>
        <taxon>Fabales</taxon>
        <taxon>Fabaceae</taxon>
        <taxon>Papilionoideae</taxon>
        <taxon>50 kb inversion clade</taxon>
        <taxon>dalbergioids sensu lato</taxon>
        <taxon>Dalbergieae</taxon>
        <taxon>Pterocarpus clade</taxon>
        <taxon>Stylosanthes</taxon>
    </lineage>
</organism>
<gene>
    <name evidence="2" type="ORF">PIB30_022005</name>
</gene>
<dbReference type="Proteomes" id="UP001341840">
    <property type="component" value="Unassembled WGS sequence"/>
</dbReference>
<sequence length="105" mass="11583">MKKNSDGIYRRSNDSSSSSQTTTWSMSVSVQIKRRPKSVKGARPLGVEAGPWLPAAGPMQEAHRPSVEVPAASLNVITSQSMLVPPVLDGRHVSRKHQKERRQRP</sequence>
<comment type="caution">
    <text evidence="2">The sequence shown here is derived from an EMBL/GenBank/DDBJ whole genome shotgun (WGS) entry which is preliminary data.</text>
</comment>
<evidence type="ECO:0000313" key="3">
    <source>
        <dbReference type="Proteomes" id="UP001341840"/>
    </source>
</evidence>
<reference evidence="2 3" key="1">
    <citation type="journal article" date="2023" name="Plants (Basel)">
        <title>Bridging the Gap: Combining Genomics and Transcriptomics Approaches to Understand Stylosanthes scabra, an Orphan Legume from the Brazilian Caatinga.</title>
        <authorList>
            <person name="Ferreira-Neto J.R.C."/>
            <person name="da Silva M.D."/>
            <person name="Binneck E."/>
            <person name="de Melo N.F."/>
            <person name="da Silva R.H."/>
            <person name="de Melo A.L.T.M."/>
            <person name="Pandolfi V."/>
            <person name="Bustamante F.O."/>
            <person name="Brasileiro-Vidal A.C."/>
            <person name="Benko-Iseppon A.M."/>
        </authorList>
    </citation>
    <scope>NUCLEOTIDE SEQUENCE [LARGE SCALE GENOMIC DNA]</scope>
    <source>
        <tissue evidence="2">Leaves</tissue>
    </source>
</reference>
<evidence type="ECO:0000256" key="1">
    <source>
        <dbReference type="SAM" id="MobiDB-lite"/>
    </source>
</evidence>
<protein>
    <submittedName>
        <fullName evidence="2">Uncharacterized protein</fullName>
    </submittedName>
</protein>
<feature type="compositionally biased region" description="Basic and acidic residues" evidence="1">
    <location>
        <begin position="1"/>
        <end position="13"/>
    </location>
</feature>
<accession>A0ABU6X841</accession>
<evidence type="ECO:0000313" key="2">
    <source>
        <dbReference type="EMBL" id="MED6193709.1"/>
    </source>
</evidence>
<feature type="region of interest" description="Disordered" evidence="1">
    <location>
        <begin position="1"/>
        <end position="45"/>
    </location>
</feature>